<dbReference type="InterPro" id="IPR015507">
    <property type="entry name" value="rRNA-MeTfrase_E"/>
</dbReference>
<protein>
    <recommendedName>
        <fullName evidence="7 11">Ribosomal RNA large subunit methyltransferase E</fullName>
        <ecNumber evidence="6 11">2.1.1.166</ecNumber>
    </recommendedName>
    <alternativeName>
        <fullName evidence="9 11">23S rRNA Um2552 methyltransferase</fullName>
    </alternativeName>
    <alternativeName>
        <fullName evidence="8 11">rRNA (uridine-2'-O-)-methyltransferase</fullName>
    </alternativeName>
</protein>
<dbReference type="HAMAP" id="MF_01547">
    <property type="entry name" value="RNA_methyltr_E"/>
    <property type="match status" value="1"/>
</dbReference>
<evidence type="ECO:0000256" key="1">
    <source>
        <dbReference type="ARBA" id="ARBA00022552"/>
    </source>
</evidence>
<comment type="similarity">
    <text evidence="11">Belongs to the class I-like SAM-binding methyltransferase superfamily. RNA methyltransferase RlmE family.</text>
</comment>
<evidence type="ECO:0000313" key="14">
    <source>
        <dbReference type="EMBL" id="MCG7977912.1"/>
    </source>
</evidence>
<evidence type="ECO:0000313" key="15">
    <source>
        <dbReference type="Proteomes" id="UP000886674"/>
    </source>
</evidence>
<comment type="subcellular location">
    <subcellularLocation>
        <location evidence="11">Cytoplasm</location>
    </subcellularLocation>
</comment>
<feature type="domain" description="Ribosomal RNA methyltransferase FtsJ" evidence="13">
    <location>
        <begin position="28"/>
        <end position="204"/>
    </location>
</feature>
<evidence type="ECO:0000256" key="10">
    <source>
        <dbReference type="ARBA" id="ARBA00048970"/>
    </source>
</evidence>
<comment type="function">
    <text evidence="5 11">Specifically methylates the uridine in position 2552 of 23S rRNA at the 2'-O position of the ribose in the fully assembled 50S ribosomal subunit.</text>
</comment>
<organism evidence="14 15">
    <name type="scientific">Candidatus Thiodiazotropha taylori</name>
    <dbReference type="NCBI Taxonomy" id="2792791"/>
    <lineage>
        <taxon>Bacteria</taxon>
        <taxon>Pseudomonadati</taxon>
        <taxon>Pseudomonadota</taxon>
        <taxon>Gammaproteobacteria</taxon>
        <taxon>Chromatiales</taxon>
        <taxon>Sedimenticolaceae</taxon>
        <taxon>Candidatus Thiodiazotropha</taxon>
    </lineage>
</organism>
<dbReference type="Pfam" id="PF01728">
    <property type="entry name" value="FtsJ"/>
    <property type="match status" value="1"/>
</dbReference>
<dbReference type="PANTHER" id="PTHR10920:SF18">
    <property type="entry name" value="RRNA METHYLTRANSFERASE 2, MITOCHONDRIAL"/>
    <property type="match status" value="1"/>
</dbReference>
<feature type="binding site" evidence="11">
    <location>
        <position position="80"/>
    </location>
    <ligand>
        <name>S-adenosyl-L-methionine</name>
        <dbReference type="ChEBI" id="CHEBI:59789"/>
    </ligand>
</feature>
<evidence type="ECO:0000256" key="5">
    <source>
        <dbReference type="ARBA" id="ARBA00037569"/>
    </source>
</evidence>
<proteinExistence type="inferred from homology"/>
<reference evidence="14" key="1">
    <citation type="journal article" date="2021" name="Proc. Natl. Acad. Sci. U.S.A.">
        <title>Global biogeography of chemosynthetic symbionts reveals both localized and globally distributed symbiont groups. .</title>
        <authorList>
            <person name="Osvatic J.T."/>
            <person name="Wilkins L.G.E."/>
            <person name="Leibrecht L."/>
            <person name="Leray M."/>
            <person name="Zauner S."/>
            <person name="Polzin J."/>
            <person name="Camacho Y."/>
            <person name="Gros O."/>
            <person name="van Gils J.A."/>
            <person name="Eisen J.A."/>
            <person name="Petersen J.M."/>
            <person name="Yuen B."/>
        </authorList>
    </citation>
    <scope>NUCLEOTIDE SEQUENCE</scope>
    <source>
        <strain evidence="14">MAGclacostrist055</strain>
    </source>
</reference>
<keyword evidence="1 11" id="KW-0698">rRNA processing</keyword>
<dbReference type="InterPro" id="IPR029063">
    <property type="entry name" value="SAM-dependent_MTases_sf"/>
</dbReference>
<feature type="binding site" evidence="11">
    <location>
        <position position="60"/>
    </location>
    <ligand>
        <name>S-adenosyl-L-methionine</name>
        <dbReference type="ChEBI" id="CHEBI:59789"/>
    </ligand>
</feature>
<evidence type="ECO:0000256" key="2">
    <source>
        <dbReference type="ARBA" id="ARBA00022603"/>
    </source>
</evidence>
<sequence length="212" mass="23868">MKRSKSSRQWLDRHFKDDYVKQAQKAGYRSRAAFKLLEIQKKDNIFKPGMKVVDLGAAPGGWCQVARELVGEKGRIVAMDILPMDPMAGVEFIQGDFREAQPLEELEKSLDGEAVDLVISDMAPNVTGIASVDQPRAIYLCELALDFAREVLKPGGCFVVKIFQGEGFDAYLKALRRDFKRVVSRKPSSSRAKSREVYLVAGNFKMVYRTNQ</sequence>
<keyword evidence="11" id="KW-0963">Cytoplasm</keyword>
<name>A0A9E4NJ52_9GAMM</name>
<gene>
    <name evidence="11 14" type="primary">rlmE</name>
    <name evidence="11" type="synonym">ftsJ</name>
    <name evidence="11" type="synonym">rrmJ</name>
    <name evidence="14" type="ORF">JAY77_07165</name>
</gene>
<comment type="catalytic activity">
    <reaction evidence="10 11">
        <text>uridine(2552) in 23S rRNA + S-adenosyl-L-methionine = 2'-O-methyluridine(2552) in 23S rRNA + S-adenosyl-L-homocysteine + H(+)</text>
        <dbReference type="Rhea" id="RHEA:42720"/>
        <dbReference type="Rhea" id="RHEA-COMP:10202"/>
        <dbReference type="Rhea" id="RHEA-COMP:10203"/>
        <dbReference type="ChEBI" id="CHEBI:15378"/>
        <dbReference type="ChEBI" id="CHEBI:57856"/>
        <dbReference type="ChEBI" id="CHEBI:59789"/>
        <dbReference type="ChEBI" id="CHEBI:65315"/>
        <dbReference type="ChEBI" id="CHEBI:74478"/>
        <dbReference type="EC" id="2.1.1.166"/>
    </reaction>
</comment>
<evidence type="ECO:0000256" key="11">
    <source>
        <dbReference type="HAMAP-Rule" id="MF_01547"/>
    </source>
</evidence>
<evidence type="ECO:0000256" key="7">
    <source>
        <dbReference type="ARBA" id="ARBA00041129"/>
    </source>
</evidence>
<dbReference type="PIRSF" id="PIRSF005461">
    <property type="entry name" value="23S_rRNA_mtase"/>
    <property type="match status" value="1"/>
</dbReference>
<dbReference type="GO" id="GO:0005737">
    <property type="term" value="C:cytoplasm"/>
    <property type="evidence" value="ECO:0007669"/>
    <property type="project" value="UniProtKB-SubCell"/>
</dbReference>
<keyword evidence="3 11" id="KW-0808">Transferase</keyword>
<evidence type="ECO:0000256" key="12">
    <source>
        <dbReference type="PIRSR" id="PIRSR005461-1"/>
    </source>
</evidence>
<evidence type="ECO:0000256" key="4">
    <source>
        <dbReference type="ARBA" id="ARBA00022691"/>
    </source>
</evidence>
<dbReference type="GO" id="GO:0008650">
    <property type="term" value="F:rRNA (uridine-2'-O-)-methyltransferase activity"/>
    <property type="evidence" value="ECO:0007669"/>
    <property type="project" value="UniProtKB-UniRule"/>
</dbReference>
<keyword evidence="2 11" id="KW-0489">Methyltransferase</keyword>
<evidence type="ECO:0000256" key="3">
    <source>
        <dbReference type="ARBA" id="ARBA00022679"/>
    </source>
</evidence>
<feature type="binding site" evidence="11">
    <location>
        <position position="96"/>
    </location>
    <ligand>
        <name>S-adenosyl-L-methionine</name>
        <dbReference type="ChEBI" id="CHEBI:59789"/>
    </ligand>
</feature>
<dbReference type="FunFam" id="3.40.50.150:FF:000005">
    <property type="entry name" value="Ribosomal RNA large subunit methyltransferase E"/>
    <property type="match status" value="1"/>
</dbReference>
<evidence type="ECO:0000259" key="13">
    <source>
        <dbReference type="Pfam" id="PF01728"/>
    </source>
</evidence>
<dbReference type="SUPFAM" id="SSF53335">
    <property type="entry name" value="S-adenosyl-L-methionine-dependent methyltransferases"/>
    <property type="match status" value="1"/>
</dbReference>
<evidence type="ECO:0000256" key="6">
    <source>
        <dbReference type="ARBA" id="ARBA00038861"/>
    </source>
</evidence>
<evidence type="ECO:0000256" key="9">
    <source>
        <dbReference type="ARBA" id="ARBA00042745"/>
    </source>
</evidence>
<evidence type="ECO:0000256" key="8">
    <source>
        <dbReference type="ARBA" id="ARBA00041995"/>
    </source>
</evidence>
<feature type="active site" description="Proton acceptor" evidence="11 12">
    <location>
        <position position="161"/>
    </location>
</feature>
<feature type="binding site" evidence="11">
    <location>
        <position position="62"/>
    </location>
    <ligand>
        <name>S-adenosyl-L-methionine</name>
        <dbReference type="ChEBI" id="CHEBI:59789"/>
    </ligand>
</feature>
<dbReference type="InterPro" id="IPR050082">
    <property type="entry name" value="RNA_methyltr_RlmE"/>
</dbReference>
<dbReference type="PANTHER" id="PTHR10920">
    <property type="entry name" value="RIBOSOMAL RNA METHYLTRANSFERASE"/>
    <property type="match status" value="1"/>
</dbReference>
<dbReference type="AlphaFoldDB" id="A0A9E4NJ52"/>
<dbReference type="EMBL" id="JAEPCR010000027">
    <property type="protein sequence ID" value="MCG7977912.1"/>
    <property type="molecule type" value="Genomic_DNA"/>
</dbReference>
<dbReference type="EC" id="2.1.1.166" evidence="6 11"/>
<dbReference type="Gene3D" id="3.40.50.150">
    <property type="entry name" value="Vaccinia Virus protein VP39"/>
    <property type="match status" value="1"/>
</dbReference>
<feature type="binding site" evidence="11">
    <location>
        <position position="121"/>
    </location>
    <ligand>
        <name>S-adenosyl-L-methionine</name>
        <dbReference type="ChEBI" id="CHEBI:59789"/>
    </ligand>
</feature>
<keyword evidence="4 11" id="KW-0949">S-adenosyl-L-methionine</keyword>
<dbReference type="Proteomes" id="UP000886674">
    <property type="component" value="Unassembled WGS sequence"/>
</dbReference>
<accession>A0A9E4NJ52</accession>
<comment type="caution">
    <text evidence="14">The sequence shown here is derived from an EMBL/GenBank/DDBJ whole genome shotgun (WGS) entry which is preliminary data.</text>
</comment>
<dbReference type="InterPro" id="IPR002877">
    <property type="entry name" value="RNA_MeTrfase_FtsJ_dom"/>
</dbReference>
<dbReference type="NCBIfam" id="NF008390">
    <property type="entry name" value="PRK11188.1"/>
    <property type="match status" value="1"/>
</dbReference>